<evidence type="ECO:0000313" key="3">
    <source>
        <dbReference type="Proteomes" id="UP000317303"/>
    </source>
</evidence>
<sequence>MRLWKRRAATETDHAAGSPASAPSEAFTSQAVPPSQVPSPGQSPSWSSPSAEFPSSAAGSRSVRGRIQRGGALAQTLPAVTTVTAYRRDGYVVANTVSHDGAYLLEGLPAEPLTLVAVEHPAVYEEVVVRAGDQRHDISLPAFPRKDLP</sequence>
<dbReference type="AlphaFoldDB" id="A0A660CM19"/>
<feature type="region of interest" description="Disordered" evidence="1">
    <location>
        <begin position="1"/>
        <end position="71"/>
    </location>
</feature>
<accession>A0A660CM19</accession>
<comment type="caution">
    <text evidence="2">The sequence shown here is derived from an EMBL/GenBank/DDBJ whole genome shotgun (WGS) entry which is preliminary data.</text>
</comment>
<feature type="compositionally biased region" description="Low complexity" evidence="1">
    <location>
        <begin position="15"/>
        <end position="62"/>
    </location>
</feature>
<keyword evidence="3" id="KW-1185">Reference proteome</keyword>
<reference evidence="2 3" key="1">
    <citation type="submission" date="2019-07" db="EMBL/GenBank/DDBJ databases">
        <title>R&amp;d 2014.</title>
        <authorList>
            <person name="Klenk H.-P."/>
        </authorList>
    </citation>
    <scope>NUCLEOTIDE SEQUENCE [LARGE SCALE GENOMIC DNA]</scope>
    <source>
        <strain evidence="2 3">DSM 43194</strain>
    </source>
</reference>
<name>A0A660CM19_9PSEU</name>
<dbReference type="Proteomes" id="UP000317303">
    <property type="component" value="Unassembled WGS sequence"/>
</dbReference>
<protein>
    <recommendedName>
        <fullName evidence="4">Carboxypeptidase family protein</fullName>
    </recommendedName>
</protein>
<evidence type="ECO:0008006" key="4">
    <source>
        <dbReference type="Google" id="ProtNLM"/>
    </source>
</evidence>
<proteinExistence type="predicted"/>
<organism evidence="2 3">
    <name type="scientific">Prauserella rugosa</name>
    <dbReference type="NCBI Taxonomy" id="43354"/>
    <lineage>
        <taxon>Bacteria</taxon>
        <taxon>Bacillati</taxon>
        <taxon>Actinomycetota</taxon>
        <taxon>Actinomycetes</taxon>
        <taxon>Pseudonocardiales</taxon>
        <taxon>Pseudonocardiaceae</taxon>
        <taxon>Prauserella</taxon>
    </lineage>
</organism>
<evidence type="ECO:0000313" key="2">
    <source>
        <dbReference type="EMBL" id="TWH22125.1"/>
    </source>
</evidence>
<dbReference type="EMBL" id="VLJV01000001">
    <property type="protein sequence ID" value="TWH22125.1"/>
    <property type="molecule type" value="Genomic_DNA"/>
</dbReference>
<gene>
    <name evidence="2" type="ORF">JD82_03999</name>
</gene>
<evidence type="ECO:0000256" key="1">
    <source>
        <dbReference type="SAM" id="MobiDB-lite"/>
    </source>
</evidence>